<reference evidence="2" key="1">
    <citation type="submission" date="2021-06" db="EMBL/GenBank/DDBJ databases">
        <authorList>
            <person name="Kallberg Y."/>
            <person name="Tangrot J."/>
            <person name="Rosling A."/>
        </authorList>
    </citation>
    <scope>NUCLEOTIDE SEQUENCE</scope>
    <source>
        <strain evidence="2">IA702</strain>
    </source>
</reference>
<evidence type="ECO:0000313" key="2">
    <source>
        <dbReference type="EMBL" id="CAG8490315.1"/>
    </source>
</evidence>
<comment type="caution">
    <text evidence="2">The sequence shown here is derived from an EMBL/GenBank/DDBJ whole genome shotgun (WGS) entry which is preliminary data.</text>
</comment>
<dbReference type="EMBL" id="CAJVPJ010000172">
    <property type="protein sequence ID" value="CAG8490315.1"/>
    <property type="molecule type" value="Genomic_DNA"/>
</dbReference>
<keyword evidence="3" id="KW-1185">Reference proteome</keyword>
<protein>
    <submittedName>
        <fullName evidence="2">568_t:CDS:1</fullName>
    </submittedName>
</protein>
<evidence type="ECO:0000256" key="1">
    <source>
        <dbReference type="SAM" id="MobiDB-lite"/>
    </source>
</evidence>
<sequence>MSQNAKSSTRGRKRRTVPTKSDFTGRNHSMIVNVQKQRVTGSAVNYKERQQHLLPTVEDPADTVNELTQEQAVEQDLTNRKKKFAEMTTEQLRIYAICVEVTLRNRQPT</sequence>
<dbReference type="AlphaFoldDB" id="A0A9N8ZGJ3"/>
<feature type="compositionally biased region" description="Polar residues" evidence="1">
    <location>
        <begin position="18"/>
        <end position="28"/>
    </location>
</feature>
<evidence type="ECO:0000313" key="3">
    <source>
        <dbReference type="Proteomes" id="UP000789572"/>
    </source>
</evidence>
<gene>
    <name evidence="2" type="ORF">POCULU_LOCUS2032</name>
</gene>
<proteinExistence type="predicted"/>
<dbReference type="Proteomes" id="UP000789572">
    <property type="component" value="Unassembled WGS sequence"/>
</dbReference>
<feature type="region of interest" description="Disordered" evidence="1">
    <location>
        <begin position="1"/>
        <end position="28"/>
    </location>
</feature>
<organism evidence="2 3">
    <name type="scientific">Paraglomus occultum</name>
    <dbReference type="NCBI Taxonomy" id="144539"/>
    <lineage>
        <taxon>Eukaryota</taxon>
        <taxon>Fungi</taxon>
        <taxon>Fungi incertae sedis</taxon>
        <taxon>Mucoromycota</taxon>
        <taxon>Glomeromycotina</taxon>
        <taxon>Glomeromycetes</taxon>
        <taxon>Paraglomerales</taxon>
        <taxon>Paraglomeraceae</taxon>
        <taxon>Paraglomus</taxon>
    </lineage>
</organism>
<dbReference type="OrthoDB" id="10499017at2759"/>
<accession>A0A9N8ZGJ3</accession>
<name>A0A9N8ZGJ3_9GLOM</name>